<feature type="compositionally biased region" description="Acidic residues" evidence="1">
    <location>
        <begin position="467"/>
        <end position="476"/>
    </location>
</feature>
<feature type="region of interest" description="Disordered" evidence="1">
    <location>
        <begin position="693"/>
        <end position="729"/>
    </location>
</feature>
<feature type="compositionally biased region" description="Basic residues" evidence="1">
    <location>
        <begin position="21"/>
        <end position="30"/>
    </location>
</feature>
<evidence type="ECO:0000313" key="3">
    <source>
        <dbReference type="Proteomes" id="UP001187192"/>
    </source>
</evidence>
<gene>
    <name evidence="2" type="ORF">TIFTF001_005317</name>
</gene>
<protein>
    <submittedName>
        <fullName evidence="2">Uncharacterized protein</fullName>
    </submittedName>
</protein>
<feature type="region of interest" description="Disordered" evidence="1">
    <location>
        <begin position="531"/>
        <end position="555"/>
    </location>
</feature>
<comment type="caution">
    <text evidence="2">The sequence shown here is derived from an EMBL/GenBank/DDBJ whole genome shotgun (WGS) entry which is preliminary data.</text>
</comment>
<name>A0AA87ZKB3_FICCA</name>
<dbReference type="Proteomes" id="UP001187192">
    <property type="component" value="Unassembled WGS sequence"/>
</dbReference>
<dbReference type="PANTHER" id="PTHR36005">
    <property type="entry name" value="DNA LIGASE-LIKE PROTEIN"/>
    <property type="match status" value="1"/>
</dbReference>
<feature type="compositionally biased region" description="Acidic residues" evidence="1">
    <location>
        <begin position="448"/>
        <end position="459"/>
    </location>
</feature>
<dbReference type="EMBL" id="BTGU01000005">
    <property type="protein sequence ID" value="GMN35492.1"/>
    <property type="molecule type" value="Genomic_DNA"/>
</dbReference>
<sequence length="785" mass="88369">MESDDEVLLSSSPSGASPPVRGRKLKRLKKAIRDSQDPQPERSDDGPLMAEEKFSESETLKFGESDEPLLSGSGSEEIDGGNALDSGFTGIDGEEKGSGAKRALNFDALGEEADENGEDRSKEIGEESVDIRMEEFEKKRLSPDRLEEEKDKEKKKKRKKRIEGSDDDEKSKENKADKRISEKERRDYLKQLHAESQRLLRETRDASFKPVPLVQKPISSVLEKIRRRKLEVSKKSMSITSTSFIDYDGDDDDFSREVIVDRTTKVARVDEREDGRVSGTSCKDAIARPTEAEGSIDVLNRDESNDSATHSGEKVPQMAVDEEPRPSFRAPIDDTQELFSDSQTSDSKNEAPSSPSEEAFVPSELVMNLLDSAPPDDVFCYVHVFMLNFCFPPIKQHPLMLHLHLCFLTFLCSSDEEDNDKENVDPQPCGLADLSLSPKGDPVKAFVDDEAEEEDDSDNDLLRFKENEEDEDDEDLEELKEMIATGYEEKPIDSERRNELHQQWLEQQDAAGTENLLQKLKYGSKVKQTALVEEEEEDKEANEDDKFGDEDAEELAPSNLVKMNLRKVKQMIPQMFTDNNDAYLSDDEETDERITKQCLLEKAEEHVSFLSPAEDESSREVFGLIKKLNTMPDTKRAKTHTYFDMSLMGVNRNMSSKPSFLGRGSSQCLPSSRKGSITARSFIFERDDSNSRSALSASEDSSEAKENRPRTTSVKFSNSQAKTLTQNSSSVMTSDTSLFDILKRTSLTSKRCTVDNMVTVTQTESILASFKLANKPAKPKEDRHL</sequence>
<feature type="region of interest" description="Disordered" evidence="1">
    <location>
        <begin position="417"/>
        <end position="476"/>
    </location>
</feature>
<organism evidence="2 3">
    <name type="scientific">Ficus carica</name>
    <name type="common">Common fig</name>
    <dbReference type="NCBI Taxonomy" id="3494"/>
    <lineage>
        <taxon>Eukaryota</taxon>
        <taxon>Viridiplantae</taxon>
        <taxon>Streptophyta</taxon>
        <taxon>Embryophyta</taxon>
        <taxon>Tracheophyta</taxon>
        <taxon>Spermatophyta</taxon>
        <taxon>Magnoliopsida</taxon>
        <taxon>eudicotyledons</taxon>
        <taxon>Gunneridae</taxon>
        <taxon>Pentapetalae</taxon>
        <taxon>rosids</taxon>
        <taxon>fabids</taxon>
        <taxon>Rosales</taxon>
        <taxon>Moraceae</taxon>
        <taxon>Ficeae</taxon>
        <taxon>Ficus</taxon>
    </lineage>
</organism>
<feature type="compositionally biased region" description="Polar residues" evidence="1">
    <location>
        <begin position="710"/>
        <end position="729"/>
    </location>
</feature>
<proteinExistence type="predicted"/>
<feature type="compositionally biased region" description="Basic and acidic residues" evidence="1">
    <location>
        <begin position="31"/>
        <end position="64"/>
    </location>
</feature>
<feature type="compositionally biased region" description="Basic and acidic residues" evidence="1">
    <location>
        <begin position="169"/>
        <end position="188"/>
    </location>
</feature>
<reference evidence="2" key="1">
    <citation type="submission" date="2023-07" db="EMBL/GenBank/DDBJ databases">
        <title>draft genome sequence of fig (Ficus carica).</title>
        <authorList>
            <person name="Takahashi T."/>
            <person name="Nishimura K."/>
        </authorList>
    </citation>
    <scope>NUCLEOTIDE SEQUENCE</scope>
</reference>
<feature type="compositionally biased region" description="Low complexity" evidence="1">
    <location>
        <begin position="10"/>
        <end position="19"/>
    </location>
</feature>
<feature type="compositionally biased region" description="Acidic residues" evidence="1">
    <location>
        <begin position="532"/>
        <end position="554"/>
    </location>
</feature>
<feature type="compositionally biased region" description="Basic and acidic residues" evidence="1">
    <location>
        <begin position="118"/>
        <end position="152"/>
    </location>
</feature>
<accession>A0AA87ZKB3</accession>
<dbReference type="AlphaFoldDB" id="A0AA87ZKB3"/>
<dbReference type="PANTHER" id="PTHR36005:SF1">
    <property type="entry name" value="DNA LIGASE-LIKE PROTEIN"/>
    <property type="match status" value="1"/>
</dbReference>
<feature type="region of interest" description="Disordered" evidence="1">
    <location>
        <begin position="286"/>
        <end position="359"/>
    </location>
</feature>
<evidence type="ECO:0000313" key="2">
    <source>
        <dbReference type="EMBL" id="GMN35492.1"/>
    </source>
</evidence>
<keyword evidence="3" id="KW-1185">Reference proteome</keyword>
<feature type="compositionally biased region" description="Polar residues" evidence="1">
    <location>
        <begin position="337"/>
        <end position="356"/>
    </location>
</feature>
<evidence type="ECO:0000256" key="1">
    <source>
        <dbReference type="SAM" id="MobiDB-lite"/>
    </source>
</evidence>
<feature type="region of interest" description="Disordered" evidence="1">
    <location>
        <begin position="1"/>
        <end position="188"/>
    </location>
</feature>